<evidence type="ECO:0000256" key="1">
    <source>
        <dbReference type="ARBA" id="ARBA00004389"/>
    </source>
</evidence>
<evidence type="ECO:0000313" key="14">
    <source>
        <dbReference type="Proteomes" id="UP001219567"/>
    </source>
</evidence>
<evidence type="ECO:0000256" key="10">
    <source>
        <dbReference type="ARBA" id="ARBA00023136"/>
    </source>
</evidence>
<keyword evidence="8" id="KW-0256">Endoplasmic reticulum</keyword>
<evidence type="ECO:0000256" key="8">
    <source>
        <dbReference type="ARBA" id="ARBA00022824"/>
    </source>
</evidence>
<dbReference type="PANTHER" id="PTHR13036:SF0">
    <property type="entry name" value="CHITOBIOSYLDIPHOSPHODOLICHOL BETA-MANNOSYLTRANSFERASE"/>
    <property type="match status" value="1"/>
</dbReference>
<name>A0AAJ5YS36_9BASI</name>
<evidence type="ECO:0000256" key="5">
    <source>
        <dbReference type="ARBA" id="ARBA00022676"/>
    </source>
</evidence>
<comment type="subcellular location">
    <subcellularLocation>
        <location evidence="1">Endoplasmic reticulum membrane</location>
        <topology evidence="1">Single-pass membrane protein</topology>
    </subcellularLocation>
</comment>
<dbReference type="Pfam" id="PF13692">
    <property type="entry name" value="Glyco_trans_1_4"/>
    <property type="match status" value="1"/>
</dbReference>
<reference evidence="13 14" key="1">
    <citation type="submission" date="2023-03" db="EMBL/GenBank/DDBJ databases">
        <title>Mating type loci evolution in Malassezia.</title>
        <authorList>
            <person name="Coelho M.A."/>
        </authorList>
    </citation>
    <scope>NUCLEOTIDE SEQUENCE [LARGE SCALE GENOMIC DNA]</scope>
    <source>
        <strain evidence="13 14">CBS 9725</strain>
    </source>
</reference>
<dbReference type="Gene3D" id="3.40.50.2000">
    <property type="entry name" value="Glycogen Phosphorylase B"/>
    <property type="match status" value="1"/>
</dbReference>
<evidence type="ECO:0000256" key="3">
    <source>
        <dbReference type="ARBA" id="ARBA00012611"/>
    </source>
</evidence>
<dbReference type="Proteomes" id="UP001219567">
    <property type="component" value="Chromosome 2"/>
</dbReference>
<protein>
    <recommendedName>
        <fullName evidence="4">Chitobiosyldiphosphodolichol beta-mannosyltransferase</fullName>
        <ecNumber evidence="3">2.4.1.142</ecNumber>
    </recommendedName>
</protein>
<accession>A0AAJ5YS36</accession>
<sequence>MVDVGLIQVGVLLVVVCAWYLRRRDPKLAGVLVVGDLGHSPRMLYHATSLIEHGWKVRLIGYLHTDLPTSLQCSQVECVLLDDVATWFANWPRALFPLVALIKVPITAWSIWYALVLRTSPNVLFVQTPPAIPSLLVAQIAGIVSGISVIIDWHNLGYTILSLKLGAAHPLVKLAEWLERCTGKYAYAHLFVTDAMKRCLEQRWSLIGLKRVLHDRPGPQFQALDSEERDDYRRKFAALLNDQHLQEHRALVLTSTSWTPDEDMDMLLQAMSLYNSNAKHPSSNLPPISLVITGKGPLRSAYQVRFNERADREKWTHVNTTMAWLAVDDYPRLLGCVDVGLSLHTSSSNLDLPMKVVDMLGCHVPVCALDFACLHELIKPDVNGVVFTNASELATTLATMLRGYPRCRASEMHTCGFLPGTPSCWTDNWDRNVLPLLPIVQDSSIDSR</sequence>
<gene>
    <name evidence="13" type="primary">ALG1</name>
    <name evidence="13" type="ORF">MYAM1_001858</name>
</gene>
<evidence type="ECO:0000256" key="7">
    <source>
        <dbReference type="ARBA" id="ARBA00022692"/>
    </source>
</evidence>
<evidence type="ECO:0000313" key="13">
    <source>
        <dbReference type="EMBL" id="WFC99120.1"/>
    </source>
</evidence>
<organism evidence="13 14">
    <name type="scientific">Malassezia yamatoensis</name>
    <dbReference type="NCBI Taxonomy" id="253288"/>
    <lineage>
        <taxon>Eukaryota</taxon>
        <taxon>Fungi</taxon>
        <taxon>Dikarya</taxon>
        <taxon>Basidiomycota</taxon>
        <taxon>Ustilaginomycotina</taxon>
        <taxon>Malasseziomycetes</taxon>
        <taxon>Malasseziales</taxon>
        <taxon>Malasseziaceae</taxon>
        <taxon>Malassezia</taxon>
    </lineage>
</organism>
<feature type="transmembrane region" description="Helical" evidence="12">
    <location>
        <begin position="6"/>
        <end position="22"/>
    </location>
</feature>
<dbReference type="InterPro" id="IPR026051">
    <property type="entry name" value="ALG1-like"/>
</dbReference>
<evidence type="ECO:0000256" key="4">
    <source>
        <dbReference type="ARBA" id="ARBA00015841"/>
    </source>
</evidence>
<dbReference type="PANTHER" id="PTHR13036">
    <property type="entry name" value="BETA1,4 MANNOSYLTRANSFERASE"/>
    <property type="match status" value="1"/>
</dbReference>
<proteinExistence type="predicted"/>
<dbReference type="EMBL" id="CP119944">
    <property type="protein sequence ID" value="WFC99120.1"/>
    <property type="molecule type" value="Genomic_DNA"/>
</dbReference>
<dbReference type="GO" id="GO:0004578">
    <property type="term" value="F:chitobiosyldiphosphodolichol beta-mannosyltransferase activity"/>
    <property type="evidence" value="ECO:0007669"/>
    <property type="project" value="UniProtKB-EC"/>
</dbReference>
<comment type="pathway">
    <text evidence="2">Protein modification; protein glycosylation.</text>
</comment>
<keyword evidence="7 12" id="KW-0812">Transmembrane</keyword>
<feature type="transmembrane region" description="Helical" evidence="12">
    <location>
        <begin position="95"/>
        <end position="115"/>
    </location>
</feature>
<dbReference type="EC" id="2.4.1.142" evidence="3"/>
<dbReference type="SUPFAM" id="SSF53756">
    <property type="entry name" value="UDP-Glycosyltransferase/glycogen phosphorylase"/>
    <property type="match status" value="1"/>
</dbReference>
<keyword evidence="9 12" id="KW-1133">Transmembrane helix</keyword>
<evidence type="ECO:0000256" key="9">
    <source>
        <dbReference type="ARBA" id="ARBA00022989"/>
    </source>
</evidence>
<evidence type="ECO:0000256" key="11">
    <source>
        <dbReference type="ARBA" id="ARBA00024899"/>
    </source>
</evidence>
<evidence type="ECO:0000256" key="6">
    <source>
        <dbReference type="ARBA" id="ARBA00022679"/>
    </source>
</evidence>
<dbReference type="AlphaFoldDB" id="A0AAJ5YS36"/>
<evidence type="ECO:0000256" key="12">
    <source>
        <dbReference type="SAM" id="Phobius"/>
    </source>
</evidence>
<keyword evidence="5 13" id="KW-0328">Glycosyltransferase</keyword>
<keyword evidence="6 13" id="KW-0808">Transferase</keyword>
<keyword evidence="14" id="KW-1185">Reference proteome</keyword>
<comment type="function">
    <text evidence="11">Participates in the formation of the lipid-linked precursor oligosaccharide for N-glycosylation. Involved in assembling the dolichol-pyrophosphate-GlcNAc(2)-Man(5) intermediate on the cytoplasmic surface of the ER.</text>
</comment>
<dbReference type="GO" id="GO:0005789">
    <property type="term" value="C:endoplasmic reticulum membrane"/>
    <property type="evidence" value="ECO:0007669"/>
    <property type="project" value="UniProtKB-SubCell"/>
</dbReference>
<evidence type="ECO:0000256" key="2">
    <source>
        <dbReference type="ARBA" id="ARBA00004922"/>
    </source>
</evidence>
<keyword evidence="10 12" id="KW-0472">Membrane</keyword>